<evidence type="ECO:0000256" key="1">
    <source>
        <dbReference type="SAM" id="MobiDB-lite"/>
    </source>
</evidence>
<dbReference type="Proteomes" id="UP000245771">
    <property type="component" value="Unassembled WGS sequence"/>
</dbReference>
<dbReference type="InterPro" id="IPR050587">
    <property type="entry name" value="GNT1/Glycosyltrans_8"/>
</dbReference>
<feature type="compositionally biased region" description="Basic and acidic residues" evidence="1">
    <location>
        <begin position="573"/>
        <end position="593"/>
    </location>
</feature>
<organism evidence="2 3">
    <name type="scientific">Meira miltonrushii</name>
    <dbReference type="NCBI Taxonomy" id="1280837"/>
    <lineage>
        <taxon>Eukaryota</taxon>
        <taxon>Fungi</taxon>
        <taxon>Dikarya</taxon>
        <taxon>Basidiomycota</taxon>
        <taxon>Ustilaginomycotina</taxon>
        <taxon>Exobasidiomycetes</taxon>
        <taxon>Exobasidiales</taxon>
        <taxon>Brachybasidiaceae</taxon>
        <taxon>Meira</taxon>
    </lineage>
</organism>
<feature type="region of interest" description="Disordered" evidence="1">
    <location>
        <begin position="301"/>
        <end position="321"/>
    </location>
</feature>
<dbReference type="InterPro" id="IPR029044">
    <property type="entry name" value="Nucleotide-diphossugar_trans"/>
</dbReference>
<gene>
    <name evidence="2" type="ORF">FA14DRAFT_169746</name>
</gene>
<protein>
    <submittedName>
        <fullName evidence="2">Nucleotide-diphospho-sugar transferase</fullName>
    </submittedName>
</protein>
<dbReference type="GeneID" id="37022010"/>
<dbReference type="AlphaFoldDB" id="A0A316VGN9"/>
<feature type="compositionally biased region" description="Polar residues" evidence="1">
    <location>
        <begin position="637"/>
        <end position="663"/>
    </location>
</feature>
<accession>A0A316VGN9</accession>
<dbReference type="STRING" id="1280837.A0A316VGN9"/>
<evidence type="ECO:0000313" key="3">
    <source>
        <dbReference type="Proteomes" id="UP000245771"/>
    </source>
</evidence>
<feature type="region of interest" description="Disordered" evidence="1">
    <location>
        <begin position="563"/>
        <end position="890"/>
    </location>
</feature>
<keyword evidence="2" id="KW-0808">Transferase</keyword>
<dbReference type="InParanoid" id="A0A316VGN9"/>
<evidence type="ECO:0000313" key="2">
    <source>
        <dbReference type="EMBL" id="PWN36799.1"/>
    </source>
</evidence>
<dbReference type="EMBL" id="KZ819602">
    <property type="protein sequence ID" value="PWN36799.1"/>
    <property type="molecule type" value="Genomic_DNA"/>
</dbReference>
<dbReference type="SUPFAM" id="SSF53448">
    <property type="entry name" value="Nucleotide-diphospho-sugar transferases"/>
    <property type="match status" value="1"/>
</dbReference>
<feature type="compositionally biased region" description="Polar residues" evidence="1">
    <location>
        <begin position="956"/>
        <end position="967"/>
    </location>
</feature>
<feature type="compositionally biased region" description="Acidic residues" evidence="1">
    <location>
        <begin position="752"/>
        <end position="766"/>
    </location>
</feature>
<dbReference type="OrthoDB" id="2014201at2759"/>
<feature type="compositionally biased region" description="Low complexity" evidence="1">
    <location>
        <begin position="307"/>
        <end position="321"/>
    </location>
</feature>
<feature type="compositionally biased region" description="Polar residues" evidence="1">
    <location>
        <begin position="692"/>
        <end position="710"/>
    </location>
</feature>
<dbReference type="RefSeq" id="XP_025357101.1">
    <property type="nucleotide sequence ID" value="XM_025500229.1"/>
</dbReference>
<feature type="region of interest" description="Disordered" evidence="1">
    <location>
        <begin position="908"/>
        <end position="983"/>
    </location>
</feature>
<dbReference type="PANTHER" id="PTHR11183">
    <property type="entry name" value="GLYCOGENIN SUBFAMILY MEMBER"/>
    <property type="match status" value="1"/>
</dbReference>
<dbReference type="InterPro" id="IPR002495">
    <property type="entry name" value="Glyco_trans_8"/>
</dbReference>
<feature type="compositionally biased region" description="Low complexity" evidence="1">
    <location>
        <begin position="827"/>
        <end position="838"/>
    </location>
</feature>
<feature type="region of interest" description="Disordered" evidence="1">
    <location>
        <begin position="474"/>
        <end position="544"/>
    </location>
</feature>
<dbReference type="GO" id="GO:0016757">
    <property type="term" value="F:glycosyltransferase activity"/>
    <property type="evidence" value="ECO:0007669"/>
    <property type="project" value="InterPro"/>
</dbReference>
<name>A0A316VGN9_9BASI</name>
<proteinExistence type="predicted"/>
<feature type="compositionally biased region" description="Low complexity" evidence="1">
    <location>
        <begin position="922"/>
        <end position="940"/>
    </location>
</feature>
<feature type="compositionally biased region" description="Polar residues" evidence="1">
    <location>
        <begin position="974"/>
        <end position="983"/>
    </location>
</feature>
<reference evidence="2 3" key="1">
    <citation type="journal article" date="2018" name="Mol. Biol. Evol.">
        <title>Broad Genomic Sampling Reveals a Smut Pathogenic Ancestry of the Fungal Clade Ustilaginomycotina.</title>
        <authorList>
            <person name="Kijpornyongpan T."/>
            <person name="Mondo S.J."/>
            <person name="Barry K."/>
            <person name="Sandor L."/>
            <person name="Lee J."/>
            <person name="Lipzen A."/>
            <person name="Pangilinan J."/>
            <person name="LaButti K."/>
            <person name="Hainaut M."/>
            <person name="Henrissat B."/>
            <person name="Grigoriev I.V."/>
            <person name="Spatafora J.W."/>
            <person name="Aime M.C."/>
        </authorList>
    </citation>
    <scope>NUCLEOTIDE SEQUENCE [LARGE SCALE GENOMIC DNA]</scope>
    <source>
        <strain evidence="2 3">MCA 3882</strain>
    </source>
</reference>
<feature type="region of interest" description="Disordered" evidence="1">
    <location>
        <begin position="380"/>
        <end position="414"/>
    </location>
</feature>
<feature type="compositionally biased region" description="Polar residues" evidence="1">
    <location>
        <begin position="790"/>
        <end position="811"/>
    </location>
</feature>
<dbReference type="Gene3D" id="3.90.550.10">
    <property type="entry name" value="Spore Coat Polysaccharide Biosynthesis Protein SpsA, Chain A"/>
    <property type="match status" value="1"/>
</dbReference>
<sequence length="983" mass="106521">MTSLPSNDGSSRSQRFAFVTLVTTDHYLPGALVLAHSLRQAHTTTSKPAGALTPADLANLGAAGLSNRTSIDKKVDLVCLVTPATVSVRTVKTLVRYFDKVVGVEPLSFSSLAAAKANERGNPKDRHSVEAKAARKVRNETRQKLALLGRPDLGETSGAALTKLHAWRLTGYDKIVFLDADILVLRPITHLFSITSSLAASPDIGWPDAFNSGLMVLTPSLTTFSAMREFAIQSGSWDGADQGFLNDFFGGEHGSIDAGPGGGWQRLPFRYNVTPNAGYTFAPAYERYGSGIMTAHFIGQHKPWNRPKPSAPSSRSSSSQSPANYDSLLYRWHVAFEECYPQVVQMKNGSADVIHTERGVEVVEKPFTVPSYKAVWDLEGRGDTSSHSSGTESSSKRSSIQRIRGIRTPSTHNLFRGAGQAEDLKEMFSPAVIAASAAAELESLASNPNVVPNEGVYISLPLDNRTSLMAAELDSGDDDDRFSDSDQTLHQSPPVDNAQIRPISIPKDDAGAIEPDSGEWSPPKVSWDPAREPPPSGGGSSEYQMRVPVDAFYVNAWDQPLAEQRRNANAHSSEGRSESQKRTLDKLQREHFFDNLGSVQPDIRKVKPVFPWEASSAKPTSSRTFPDEPASVVPGSSDMQASHEAGSSNSPEGGSNTEDANSEQTRKGGFPAIITYTNAWDHIDLRGKGSRRPNNGSNTHNSRATQAQVDQSHRGTQTKREGRSRTSSYAPQNNNGGGHQDGHDTVSADQSGDGDNESSSSSDEEVERGGASWRREGPGPGYQRRVESHQILSRSPRHTQQQLATSPSLSHYQHAGNHHDQHHSLHGSGSNVGFSGSNDLLGSDISRTRSRSSSNASNGGQHASIPHYGNVPPSLRSFYPRDGRSSPLVEEGFSSLSMPYEQLLASHDRNGRRRMGIRTPTASQPGSANNSGSSSPIFPISTPPNMSPNHSRHDLSQLSRHSNTQFGSRYVRRGNQSSNRPYM</sequence>
<feature type="compositionally biased region" description="Low complexity" evidence="1">
    <location>
        <begin position="385"/>
        <end position="407"/>
    </location>
</feature>
<dbReference type="CDD" id="cd02537">
    <property type="entry name" value="GT8_Glycogenin"/>
    <property type="match status" value="1"/>
</dbReference>
<dbReference type="Pfam" id="PF01501">
    <property type="entry name" value="Glyco_transf_8"/>
    <property type="match status" value="1"/>
</dbReference>
<keyword evidence="3" id="KW-1185">Reference proteome</keyword>